<evidence type="ECO:0000313" key="1">
    <source>
        <dbReference type="EMBL" id="MET4576204.1"/>
    </source>
</evidence>
<gene>
    <name evidence="1" type="ORF">ABIE13_001304</name>
</gene>
<keyword evidence="2" id="KW-1185">Reference proteome</keyword>
<reference evidence="1 2" key="1">
    <citation type="submission" date="2024-06" db="EMBL/GenBank/DDBJ databases">
        <title>Sorghum-associated microbial communities from plants grown in Nebraska, USA.</title>
        <authorList>
            <person name="Schachtman D."/>
        </authorList>
    </citation>
    <scope>NUCLEOTIDE SEQUENCE [LARGE SCALE GENOMIC DNA]</scope>
    <source>
        <strain evidence="1 2">2709</strain>
    </source>
</reference>
<evidence type="ECO:0000313" key="2">
    <source>
        <dbReference type="Proteomes" id="UP001549320"/>
    </source>
</evidence>
<dbReference type="EMBL" id="JBEPSH010000002">
    <property type="protein sequence ID" value="MET4576204.1"/>
    <property type="molecule type" value="Genomic_DNA"/>
</dbReference>
<comment type="caution">
    <text evidence="1">The sequence shown here is derived from an EMBL/GenBank/DDBJ whole genome shotgun (WGS) entry which is preliminary data.</text>
</comment>
<sequence>MHPFTADYEGVQYAGEYDFVDGDTIIVCFPDGTQSPEIPLRGLKPLPTAKTELRAYARKLQQR</sequence>
<dbReference type="RefSeq" id="WP_354442158.1">
    <property type="nucleotide sequence ID" value="NZ_JBEPSH010000002.1"/>
</dbReference>
<name>A0ABV2Q588_9BURK</name>
<protein>
    <submittedName>
        <fullName evidence="1">Uncharacterized protein</fullName>
    </submittedName>
</protein>
<organism evidence="1 2">
    <name type="scientific">Ottowia thiooxydans</name>
    <dbReference type="NCBI Taxonomy" id="219182"/>
    <lineage>
        <taxon>Bacteria</taxon>
        <taxon>Pseudomonadati</taxon>
        <taxon>Pseudomonadota</taxon>
        <taxon>Betaproteobacteria</taxon>
        <taxon>Burkholderiales</taxon>
        <taxon>Comamonadaceae</taxon>
        <taxon>Ottowia</taxon>
    </lineage>
</organism>
<dbReference type="Proteomes" id="UP001549320">
    <property type="component" value="Unassembled WGS sequence"/>
</dbReference>
<proteinExistence type="predicted"/>
<accession>A0ABV2Q588</accession>